<keyword evidence="2" id="KW-1185">Reference proteome</keyword>
<name>A0ABD3HPA8_9MARC</name>
<sequence>MTVAQFSSNEQLNYVYRACAFRRGKNDERMCRKSVERLQGYSSSRRLSLDADHVCGEHGWEWAWFFHVKLRDNSVAAVPLMQLPKYTIFQAGSEFFEISPEQFASWSPGEKSTFLEKKSKDVVGDWEVCIEARLKDSFRDAKVTYFSRYLNCLDNLPAVYEVEQKFMEQVTISEPAVSYNDTHLVATAENAVRALRECRSKVDSTASQIVDISEQLSSIRAEIEEVKSVVDNTERAVQDILTLIASTRLDSDVVGSNRVKSTRVDPDGLDRVEAGCLG</sequence>
<comment type="caution">
    <text evidence="1">The sequence shown here is derived from an EMBL/GenBank/DDBJ whole genome shotgun (WGS) entry which is preliminary data.</text>
</comment>
<reference evidence="1 2" key="1">
    <citation type="submission" date="2024-09" db="EMBL/GenBank/DDBJ databases">
        <title>Chromosome-scale assembly of Riccia sorocarpa.</title>
        <authorList>
            <person name="Paukszto L."/>
        </authorList>
    </citation>
    <scope>NUCLEOTIDE SEQUENCE [LARGE SCALE GENOMIC DNA]</scope>
    <source>
        <strain evidence="1">LP-2024</strain>
        <tissue evidence="1">Aerial parts of the thallus</tissue>
    </source>
</reference>
<proteinExistence type="predicted"/>
<protein>
    <submittedName>
        <fullName evidence="1">Uncharacterized protein</fullName>
    </submittedName>
</protein>
<dbReference type="EMBL" id="JBJQOH010000003">
    <property type="protein sequence ID" value="KAL3691895.1"/>
    <property type="molecule type" value="Genomic_DNA"/>
</dbReference>
<evidence type="ECO:0000313" key="1">
    <source>
        <dbReference type="EMBL" id="KAL3691895.1"/>
    </source>
</evidence>
<dbReference type="AlphaFoldDB" id="A0ABD3HPA8"/>
<dbReference type="Proteomes" id="UP001633002">
    <property type="component" value="Unassembled WGS sequence"/>
</dbReference>
<gene>
    <name evidence="1" type="ORF">R1sor_005546</name>
</gene>
<organism evidence="1 2">
    <name type="scientific">Riccia sorocarpa</name>
    <dbReference type="NCBI Taxonomy" id="122646"/>
    <lineage>
        <taxon>Eukaryota</taxon>
        <taxon>Viridiplantae</taxon>
        <taxon>Streptophyta</taxon>
        <taxon>Embryophyta</taxon>
        <taxon>Marchantiophyta</taxon>
        <taxon>Marchantiopsida</taxon>
        <taxon>Marchantiidae</taxon>
        <taxon>Marchantiales</taxon>
        <taxon>Ricciaceae</taxon>
        <taxon>Riccia</taxon>
    </lineage>
</organism>
<accession>A0ABD3HPA8</accession>
<evidence type="ECO:0000313" key="2">
    <source>
        <dbReference type="Proteomes" id="UP001633002"/>
    </source>
</evidence>